<protein>
    <submittedName>
        <fullName evidence="2">Uncharacterized protein LOC111100387</fullName>
    </submittedName>
</protein>
<dbReference type="Proteomes" id="UP000694844">
    <property type="component" value="Chromosome 6"/>
</dbReference>
<proteinExistence type="predicted"/>
<dbReference type="GeneID" id="111100387"/>
<dbReference type="KEGG" id="cvn:111100387"/>
<sequence length="104" mass="11744">MKLDTTDKMGRGSIGFLYTKITGISGVICHLGVSIWSTKTEVIGQAVKEYESYTRWPVQGRRYKPKFSGWSSYFGSGLKTPKRVALSWRSSISFNQSNQRNGKK</sequence>
<name>A0A8B8A8W7_CRAVI</name>
<organism evidence="1 2">
    <name type="scientific">Crassostrea virginica</name>
    <name type="common">Eastern oyster</name>
    <dbReference type="NCBI Taxonomy" id="6565"/>
    <lineage>
        <taxon>Eukaryota</taxon>
        <taxon>Metazoa</taxon>
        <taxon>Spiralia</taxon>
        <taxon>Lophotrochozoa</taxon>
        <taxon>Mollusca</taxon>
        <taxon>Bivalvia</taxon>
        <taxon>Autobranchia</taxon>
        <taxon>Pteriomorphia</taxon>
        <taxon>Ostreida</taxon>
        <taxon>Ostreoidea</taxon>
        <taxon>Ostreidae</taxon>
        <taxon>Crassostrea</taxon>
    </lineage>
</organism>
<evidence type="ECO:0000313" key="2">
    <source>
        <dbReference type="RefSeq" id="XP_022287891.1"/>
    </source>
</evidence>
<gene>
    <name evidence="2" type="primary">LOC111100387</name>
</gene>
<reference evidence="2" key="1">
    <citation type="submission" date="2025-08" db="UniProtKB">
        <authorList>
            <consortium name="RefSeq"/>
        </authorList>
    </citation>
    <scope>IDENTIFICATION</scope>
    <source>
        <tissue evidence="2">Whole sample</tissue>
    </source>
</reference>
<evidence type="ECO:0000313" key="1">
    <source>
        <dbReference type="Proteomes" id="UP000694844"/>
    </source>
</evidence>
<keyword evidence="1" id="KW-1185">Reference proteome</keyword>
<dbReference type="RefSeq" id="XP_022287891.1">
    <property type="nucleotide sequence ID" value="XM_022432183.1"/>
</dbReference>
<accession>A0A8B8A8W7</accession>
<dbReference type="AlphaFoldDB" id="A0A8B8A8W7"/>